<gene>
    <name evidence="2" type="ORF">CAMP_LOCUS15722</name>
</gene>
<dbReference type="OrthoDB" id="5877717at2759"/>
<proteinExistence type="predicted"/>
<dbReference type="EMBL" id="CANHGI010000005">
    <property type="protein sequence ID" value="CAI5453085.1"/>
    <property type="molecule type" value="Genomic_DNA"/>
</dbReference>
<evidence type="ECO:0000313" key="2">
    <source>
        <dbReference type="EMBL" id="CAI5453085.1"/>
    </source>
</evidence>
<evidence type="ECO:0000313" key="3">
    <source>
        <dbReference type="Proteomes" id="UP001152747"/>
    </source>
</evidence>
<feature type="transmembrane region" description="Helical" evidence="1">
    <location>
        <begin position="99"/>
        <end position="119"/>
    </location>
</feature>
<feature type="transmembrane region" description="Helical" evidence="1">
    <location>
        <begin position="71"/>
        <end position="92"/>
    </location>
</feature>
<keyword evidence="3" id="KW-1185">Reference proteome</keyword>
<feature type="transmembrane region" description="Helical" evidence="1">
    <location>
        <begin position="236"/>
        <end position="257"/>
    </location>
</feature>
<protein>
    <submittedName>
        <fullName evidence="2">Uncharacterized protein</fullName>
    </submittedName>
</protein>
<reference evidence="2" key="1">
    <citation type="submission" date="2022-11" db="EMBL/GenBank/DDBJ databases">
        <authorList>
            <person name="Kikuchi T."/>
        </authorList>
    </citation>
    <scope>NUCLEOTIDE SEQUENCE</scope>
    <source>
        <strain evidence="2">PS1010</strain>
    </source>
</reference>
<keyword evidence="1" id="KW-0472">Membrane</keyword>
<feature type="transmembrane region" description="Helical" evidence="1">
    <location>
        <begin position="269"/>
        <end position="291"/>
    </location>
</feature>
<evidence type="ECO:0000256" key="1">
    <source>
        <dbReference type="SAM" id="Phobius"/>
    </source>
</evidence>
<dbReference type="AlphaFoldDB" id="A0A9P1N6K5"/>
<keyword evidence="1" id="KW-1133">Transmembrane helix</keyword>
<keyword evidence="1" id="KW-0812">Transmembrane</keyword>
<feature type="transmembrane region" description="Helical" evidence="1">
    <location>
        <begin position="192"/>
        <end position="216"/>
    </location>
</feature>
<dbReference type="Proteomes" id="UP001152747">
    <property type="component" value="Unassembled WGS sequence"/>
</dbReference>
<feature type="transmembrane region" description="Helical" evidence="1">
    <location>
        <begin position="125"/>
        <end position="142"/>
    </location>
</feature>
<organism evidence="2 3">
    <name type="scientific">Caenorhabditis angaria</name>
    <dbReference type="NCBI Taxonomy" id="860376"/>
    <lineage>
        <taxon>Eukaryota</taxon>
        <taxon>Metazoa</taxon>
        <taxon>Ecdysozoa</taxon>
        <taxon>Nematoda</taxon>
        <taxon>Chromadorea</taxon>
        <taxon>Rhabditida</taxon>
        <taxon>Rhabditina</taxon>
        <taxon>Rhabditomorpha</taxon>
        <taxon>Rhabditoidea</taxon>
        <taxon>Rhabditidae</taxon>
        <taxon>Peloderinae</taxon>
        <taxon>Caenorhabditis</taxon>
    </lineage>
</organism>
<comment type="caution">
    <text evidence="2">The sequence shown here is derived from an EMBL/GenBank/DDBJ whole genome shotgun (WGS) entry which is preliminary data.</text>
</comment>
<feature type="transmembrane region" description="Helical" evidence="1">
    <location>
        <begin position="25"/>
        <end position="51"/>
    </location>
</feature>
<accession>A0A9P1N6K5</accession>
<name>A0A9P1N6K5_9PELO</name>
<feature type="transmembrane region" description="Helical" evidence="1">
    <location>
        <begin position="154"/>
        <end position="172"/>
    </location>
</feature>
<sequence>MSCNSTHLNTMNSTDYRDYREKDELLLNVFLPIIIPIDIVSLIFFTIFLMYEIRKEVEENLKKSTAEFKNIYFFCTVLIINNTTNTIFDILLNVTEFNVFTFLFGLKLILFYFSFVYLIDSINLIFKFLVFLVAVQRIIFIYHQKYIFLITGKFLKVYLLIFYGVLIVYLFNGDHTCTYKSMIPQRCKIETILPFAIQIVLQFIISIASFLIYLHIYKLIKTLTDRKDEIFYIYQFMPLAFHQMIFSTFQLIIMLLSICQFDISNECEIFITIVFDIFNHSLPFVISMSYIASRENLRYLIVGVVFPFFERSSTQVGVYVQQNL</sequence>